<protein>
    <submittedName>
        <fullName evidence="1">Uncharacterized protein</fullName>
    </submittedName>
</protein>
<keyword evidence="2" id="KW-1185">Reference proteome</keyword>
<accession>A0A6G0Y3M6</accession>
<organism evidence="1 2">
    <name type="scientific">Aphis craccivora</name>
    <name type="common">Cowpea aphid</name>
    <dbReference type="NCBI Taxonomy" id="307492"/>
    <lineage>
        <taxon>Eukaryota</taxon>
        <taxon>Metazoa</taxon>
        <taxon>Ecdysozoa</taxon>
        <taxon>Arthropoda</taxon>
        <taxon>Hexapoda</taxon>
        <taxon>Insecta</taxon>
        <taxon>Pterygota</taxon>
        <taxon>Neoptera</taxon>
        <taxon>Paraneoptera</taxon>
        <taxon>Hemiptera</taxon>
        <taxon>Sternorrhyncha</taxon>
        <taxon>Aphidomorpha</taxon>
        <taxon>Aphidoidea</taxon>
        <taxon>Aphididae</taxon>
        <taxon>Aphidini</taxon>
        <taxon>Aphis</taxon>
        <taxon>Aphis</taxon>
    </lineage>
</organism>
<name>A0A6G0Y3M6_APHCR</name>
<proteinExistence type="predicted"/>
<dbReference type="Proteomes" id="UP000478052">
    <property type="component" value="Unassembled WGS sequence"/>
</dbReference>
<gene>
    <name evidence="1" type="ORF">FWK35_00036132</name>
</gene>
<evidence type="ECO:0000313" key="2">
    <source>
        <dbReference type="Proteomes" id="UP000478052"/>
    </source>
</evidence>
<reference evidence="1 2" key="1">
    <citation type="submission" date="2019-08" db="EMBL/GenBank/DDBJ databases">
        <title>Whole genome of Aphis craccivora.</title>
        <authorList>
            <person name="Voronova N.V."/>
            <person name="Shulinski R.S."/>
            <person name="Bandarenka Y.V."/>
            <person name="Zhorov D.G."/>
            <person name="Warner D."/>
        </authorList>
    </citation>
    <scope>NUCLEOTIDE SEQUENCE [LARGE SCALE GENOMIC DNA]</scope>
    <source>
        <strain evidence="1">180601</strain>
        <tissue evidence="1">Whole Body</tissue>
    </source>
</reference>
<sequence length="59" mass="7017">MYSRAVPTCPLFLIIFKQFINSVLGKLLLKSKINVIKLLYFSNRKVTCYFLIIKIHMFF</sequence>
<dbReference type="EMBL" id="VUJU01006392">
    <property type="protein sequence ID" value="KAF0748648.1"/>
    <property type="molecule type" value="Genomic_DNA"/>
</dbReference>
<evidence type="ECO:0000313" key="1">
    <source>
        <dbReference type="EMBL" id="KAF0748648.1"/>
    </source>
</evidence>
<dbReference type="AlphaFoldDB" id="A0A6G0Y3M6"/>
<comment type="caution">
    <text evidence="1">The sequence shown here is derived from an EMBL/GenBank/DDBJ whole genome shotgun (WGS) entry which is preliminary data.</text>
</comment>